<dbReference type="InterPro" id="IPR019533">
    <property type="entry name" value="Peptidase_S26"/>
</dbReference>
<dbReference type="Gene3D" id="2.10.109.10">
    <property type="entry name" value="Umud Fragment, subunit A"/>
    <property type="match status" value="1"/>
</dbReference>
<dbReference type="InterPro" id="IPR019758">
    <property type="entry name" value="Pept_S26A_signal_pept_1_CS"/>
</dbReference>
<proteinExistence type="inferred from homology"/>
<comment type="similarity">
    <text evidence="2 9">Belongs to the peptidase S26 family.</text>
</comment>
<feature type="active site" evidence="7">
    <location>
        <position position="47"/>
    </location>
</feature>
<evidence type="ECO:0000313" key="12">
    <source>
        <dbReference type="Proteomes" id="UP000029995"/>
    </source>
</evidence>
<dbReference type="PROSITE" id="PS00760">
    <property type="entry name" value="SPASE_I_2"/>
    <property type="match status" value="1"/>
</dbReference>
<evidence type="ECO:0000256" key="9">
    <source>
        <dbReference type="RuleBase" id="RU362042"/>
    </source>
</evidence>
<dbReference type="PROSITE" id="PS00761">
    <property type="entry name" value="SPASE_I_3"/>
    <property type="match status" value="1"/>
</dbReference>
<dbReference type="GO" id="GO:0006465">
    <property type="term" value="P:signal peptide processing"/>
    <property type="evidence" value="ECO:0007669"/>
    <property type="project" value="InterPro"/>
</dbReference>
<dbReference type="SUPFAM" id="SSF51306">
    <property type="entry name" value="LexA/Signal peptidase"/>
    <property type="match status" value="1"/>
</dbReference>
<dbReference type="InterPro" id="IPR036286">
    <property type="entry name" value="LexA/Signal_pep-like_sf"/>
</dbReference>
<dbReference type="CDD" id="cd06530">
    <property type="entry name" value="S26_SPase_I"/>
    <property type="match status" value="1"/>
</dbReference>
<dbReference type="PANTHER" id="PTHR43390">
    <property type="entry name" value="SIGNAL PEPTIDASE I"/>
    <property type="match status" value="1"/>
</dbReference>
<dbReference type="InterPro" id="IPR019757">
    <property type="entry name" value="Pept_S26A_signal_pept_1_Lys-AS"/>
</dbReference>
<dbReference type="PROSITE" id="PS00501">
    <property type="entry name" value="SPASE_I_1"/>
    <property type="match status" value="1"/>
</dbReference>
<dbReference type="InterPro" id="IPR000223">
    <property type="entry name" value="Pept_S26A_signal_pept_1"/>
</dbReference>
<dbReference type="OrthoDB" id="9815782at2"/>
<evidence type="ECO:0000259" key="10">
    <source>
        <dbReference type="Pfam" id="PF10502"/>
    </source>
</evidence>
<dbReference type="Pfam" id="PF10502">
    <property type="entry name" value="Peptidase_S26"/>
    <property type="match status" value="1"/>
</dbReference>
<evidence type="ECO:0000256" key="7">
    <source>
        <dbReference type="PIRSR" id="PIRSR600223-1"/>
    </source>
</evidence>
<evidence type="ECO:0000256" key="8">
    <source>
        <dbReference type="RuleBase" id="RU003993"/>
    </source>
</evidence>
<dbReference type="InterPro" id="IPR019756">
    <property type="entry name" value="Pept_S26A_signal_pept_1_Ser-AS"/>
</dbReference>
<evidence type="ECO:0000256" key="4">
    <source>
        <dbReference type="ARBA" id="ARBA00019232"/>
    </source>
</evidence>
<evidence type="ECO:0000256" key="6">
    <source>
        <dbReference type="ARBA" id="ARBA00022801"/>
    </source>
</evidence>
<protein>
    <recommendedName>
        <fullName evidence="4 8">Signal peptidase I</fullName>
        <ecNumber evidence="3 8">3.4.21.89</ecNumber>
    </recommendedName>
</protein>
<dbReference type="EMBL" id="JANX01000333">
    <property type="protein sequence ID" value="KGM32337.1"/>
    <property type="molecule type" value="Genomic_DNA"/>
</dbReference>
<dbReference type="Proteomes" id="UP000029995">
    <property type="component" value="Unassembled WGS sequence"/>
</dbReference>
<sequence>MATDTGSKTGGSARRWLRGAGELAALLLVIAAAKTAIAEPFYVPSGSMEPTLQIGDELLAAKFSYGYSAASLPFGLTVPESGRVLGRLPARGDVVVFRWPGDPSQTWVKRVIGLPGDRIALQDGRVWINGAPVGLRPDGEGRVEHDNGATVPAVRMIETLPGGVSHPVFKLYRHGPLDEMAEITVPPGNLFVMGDNRDNSADSRLPVSAGGVGLLPVGDLVGKAEFVVGSWDLGRASQPVWTWPAGLRLDRFLSAIE</sequence>
<evidence type="ECO:0000256" key="3">
    <source>
        <dbReference type="ARBA" id="ARBA00013208"/>
    </source>
</evidence>
<dbReference type="GO" id="GO:0004252">
    <property type="term" value="F:serine-type endopeptidase activity"/>
    <property type="evidence" value="ECO:0007669"/>
    <property type="project" value="InterPro"/>
</dbReference>
<accession>A0A0A0D5P3</accession>
<feature type="active site" evidence="7">
    <location>
        <position position="109"/>
    </location>
</feature>
<dbReference type="PRINTS" id="PR00727">
    <property type="entry name" value="LEADERPTASE"/>
</dbReference>
<organism evidence="11 12">
    <name type="scientific">Inquilinus limosus MP06</name>
    <dbReference type="NCBI Taxonomy" id="1398085"/>
    <lineage>
        <taxon>Bacteria</taxon>
        <taxon>Pseudomonadati</taxon>
        <taxon>Pseudomonadota</taxon>
        <taxon>Alphaproteobacteria</taxon>
        <taxon>Rhodospirillales</taxon>
        <taxon>Rhodospirillaceae</taxon>
        <taxon>Inquilinus</taxon>
    </lineage>
</organism>
<keyword evidence="5 8" id="KW-0645">Protease</keyword>
<comment type="catalytic activity">
    <reaction evidence="1 8">
        <text>Cleavage of hydrophobic, N-terminal signal or leader sequences from secreted and periplasmic proteins.</text>
        <dbReference type="EC" id="3.4.21.89"/>
    </reaction>
</comment>
<dbReference type="AlphaFoldDB" id="A0A0A0D5P3"/>
<name>A0A0A0D5P3_9PROT</name>
<comment type="caution">
    <text evidence="11">The sequence shown here is derived from an EMBL/GenBank/DDBJ whole genome shotgun (WGS) entry which is preliminary data.</text>
</comment>
<dbReference type="PANTHER" id="PTHR43390:SF1">
    <property type="entry name" value="CHLOROPLAST PROCESSING PEPTIDASE"/>
    <property type="match status" value="1"/>
</dbReference>
<dbReference type="GO" id="GO:0009003">
    <property type="term" value="F:signal peptidase activity"/>
    <property type="evidence" value="ECO:0007669"/>
    <property type="project" value="UniProtKB-EC"/>
</dbReference>
<evidence type="ECO:0000256" key="2">
    <source>
        <dbReference type="ARBA" id="ARBA00009370"/>
    </source>
</evidence>
<dbReference type="EC" id="3.4.21.89" evidence="3 8"/>
<gene>
    <name evidence="11" type="ORF">P409_21980</name>
</gene>
<keyword evidence="6 8" id="KW-0378">Hydrolase</keyword>
<evidence type="ECO:0000256" key="1">
    <source>
        <dbReference type="ARBA" id="ARBA00000677"/>
    </source>
</evidence>
<evidence type="ECO:0000256" key="5">
    <source>
        <dbReference type="ARBA" id="ARBA00022670"/>
    </source>
</evidence>
<reference evidence="11 12" key="1">
    <citation type="submission" date="2014-01" db="EMBL/GenBank/DDBJ databases">
        <title>Genome sequence determination for a cystic fibrosis isolate, Inquilinus limosus.</title>
        <authorList>
            <person name="Pino M."/>
            <person name="Di Conza J."/>
            <person name="Gutkind G."/>
        </authorList>
    </citation>
    <scope>NUCLEOTIDE SEQUENCE [LARGE SCALE GENOMIC DNA]</scope>
    <source>
        <strain evidence="11 12">MP06</strain>
    </source>
</reference>
<comment type="subcellular location">
    <subcellularLocation>
        <location evidence="9">Membrane</location>
        <topology evidence="9">Single-pass type II membrane protein</topology>
    </subcellularLocation>
</comment>
<dbReference type="RefSeq" id="WP_034843694.1">
    <property type="nucleotide sequence ID" value="NZ_JANX01000333.1"/>
</dbReference>
<dbReference type="NCBIfam" id="TIGR02227">
    <property type="entry name" value="sigpep_I_bact"/>
    <property type="match status" value="1"/>
</dbReference>
<dbReference type="GO" id="GO:0016020">
    <property type="term" value="C:membrane"/>
    <property type="evidence" value="ECO:0007669"/>
    <property type="project" value="UniProtKB-SubCell"/>
</dbReference>
<feature type="domain" description="Peptidase S26" evidence="10">
    <location>
        <begin position="24"/>
        <end position="228"/>
    </location>
</feature>
<evidence type="ECO:0000313" key="11">
    <source>
        <dbReference type="EMBL" id="KGM32337.1"/>
    </source>
</evidence>